<keyword evidence="5 13" id="KW-0812">Transmembrane</keyword>
<comment type="caution">
    <text evidence="14">The sequence shown here is derived from an EMBL/GenBank/DDBJ whole genome shotgun (WGS) entry which is preliminary data.</text>
</comment>
<dbReference type="Proteomes" id="UP000790833">
    <property type="component" value="Unassembled WGS sequence"/>
</dbReference>
<dbReference type="PANTHER" id="PTHR28264:SF1">
    <property type="entry name" value="CYTOCHROME C OXIDASE SUBUNIT 6C"/>
    <property type="match status" value="1"/>
</dbReference>
<keyword evidence="7 13" id="KW-1133">Transmembrane helix</keyword>
<evidence type="ECO:0000313" key="15">
    <source>
        <dbReference type="Proteomes" id="UP000790833"/>
    </source>
</evidence>
<keyword evidence="8 12" id="KW-0560">Oxidoreductase</keyword>
<evidence type="ECO:0000313" key="14">
    <source>
        <dbReference type="EMBL" id="KAG7195263.1"/>
    </source>
</evidence>
<gene>
    <name evidence="14" type="primary">COX9</name>
    <name evidence="14" type="ORF">KQ657_003789</name>
</gene>
<dbReference type="GeneID" id="66117163"/>
<dbReference type="GO" id="GO:0016491">
    <property type="term" value="F:oxidoreductase activity"/>
    <property type="evidence" value="ECO:0007669"/>
    <property type="project" value="UniProtKB-KW"/>
</dbReference>
<keyword evidence="15" id="KW-1185">Reference proteome</keyword>
<comment type="subcellular location">
    <subcellularLocation>
        <location evidence="1">Mitochondrion inner membrane</location>
        <topology evidence="1">Single-pass membrane protein</topology>
    </subcellularLocation>
</comment>
<dbReference type="GO" id="GO:0005743">
    <property type="term" value="C:mitochondrial inner membrane"/>
    <property type="evidence" value="ECO:0007669"/>
    <property type="project" value="UniProtKB-SubCell"/>
</dbReference>
<evidence type="ECO:0000256" key="12">
    <source>
        <dbReference type="PIRNR" id="PIRNR000283"/>
    </source>
</evidence>
<evidence type="ECO:0000256" key="6">
    <source>
        <dbReference type="ARBA" id="ARBA00022792"/>
    </source>
</evidence>
<dbReference type="RefSeq" id="XP_043050810.1">
    <property type="nucleotide sequence ID" value="XM_043194486.1"/>
</dbReference>
<dbReference type="OrthoDB" id="2317211at2759"/>
<dbReference type="GO" id="GO:0004129">
    <property type="term" value="F:cytochrome-c oxidase activity"/>
    <property type="evidence" value="ECO:0007669"/>
    <property type="project" value="TreeGrafter"/>
</dbReference>
<dbReference type="InterPro" id="IPR014368">
    <property type="entry name" value="Cyt_c_oxidase_su7a_fun"/>
</dbReference>
<evidence type="ECO:0000256" key="1">
    <source>
        <dbReference type="ARBA" id="ARBA00004434"/>
    </source>
</evidence>
<proteinExistence type="inferred from homology"/>
<keyword evidence="9 12" id="KW-0496">Mitochondrion</keyword>
<organism evidence="14 15">
    <name type="scientific">Scheffersomyces spartinae</name>
    <dbReference type="NCBI Taxonomy" id="45513"/>
    <lineage>
        <taxon>Eukaryota</taxon>
        <taxon>Fungi</taxon>
        <taxon>Dikarya</taxon>
        <taxon>Ascomycota</taxon>
        <taxon>Saccharomycotina</taxon>
        <taxon>Pichiomycetes</taxon>
        <taxon>Debaryomycetaceae</taxon>
        <taxon>Scheffersomyces</taxon>
    </lineage>
</organism>
<sequence length="61" mass="6943">MAIAPITGMLKKKIITDVSTGFLVGGVMAAAYWHYERDYVVNQREKFYAKMKAEKEVEDSI</sequence>
<dbReference type="EMBL" id="JAHMUF010000004">
    <property type="protein sequence ID" value="KAG7195263.1"/>
    <property type="molecule type" value="Genomic_DNA"/>
</dbReference>
<evidence type="ECO:0000256" key="13">
    <source>
        <dbReference type="SAM" id="Phobius"/>
    </source>
</evidence>
<feature type="transmembrane region" description="Helical" evidence="13">
    <location>
        <begin position="14"/>
        <end position="35"/>
    </location>
</feature>
<name>A0A9P7VC11_9ASCO</name>
<evidence type="ECO:0000256" key="7">
    <source>
        <dbReference type="ARBA" id="ARBA00022989"/>
    </source>
</evidence>
<keyword evidence="6 12" id="KW-0999">Mitochondrion inner membrane</keyword>
<accession>A0A9P7VC11</accession>
<evidence type="ECO:0000256" key="11">
    <source>
        <dbReference type="ARBA" id="ARBA00031091"/>
    </source>
</evidence>
<evidence type="ECO:0000256" key="5">
    <source>
        <dbReference type="ARBA" id="ARBA00022692"/>
    </source>
</evidence>
<dbReference type="PANTHER" id="PTHR28264">
    <property type="entry name" value="CYTOCHROME C OXIDASE SUBUNIT 7A"/>
    <property type="match status" value="1"/>
</dbReference>
<evidence type="ECO:0000256" key="8">
    <source>
        <dbReference type="ARBA" id="ARBA00023002"/>
    </source>
</evidence>
<comment type="pathway">
    <text evidence="2 12">Energy metabolism; oxidative phosphorylation.</text>
</comment>
<reference evidence="14" key="1">
    <citation type="submission" date="2021-03" db="EMBL/GenBank/DDBJ databases">
        <authorList>
            <person name="Palmer J.M."/>
        </authorList>
    </citation>
    <scope>NUCLEOTIDE SEQUENCE</scope>
    <source>
        <strain evidence="14">ARV_011</strain>
    </source>
</reference>
<evidence type="ECO:0000256" key="4">
    <source>
        <dbReference type="ARBA" id="ARBA00016081"/>
    </source>
</evidence>
<dbReference type="PIRSF" id="PIRSF000283">
    <property type="entry name" value="COX9"/>
    <property type="match status" value="1"/>
</dbReference>
<evidence type="ECO:0000256" key="2">
    <source>
        <dbReference type="ARBA" id="ARBA00004673"/>
    </source>
</evidence>
<protein>
    <recommendedName>
        <fullName evidence="4 12">Cytochrome c oxidase subunit 9, mitochondrial</fullName>
    </recommendedName>
    <alternativeName>
        <fullName evidence="11 12">Cytochrome c oxidase polypeptide VIIA</fullName>
    </alternativeName>
</protein>
<evidence type="ECO:0000256" key="3">
    <source>
        <dbReference type="ARBA" id="ARBA00008862"/>
    </source>
</evidence>
<evidence type="ECO:0000256" key="9">
    <source>
        <dbReference type="ARBA" id="ARBA00023128"/>
    </source>
</evidence>
<comment type="similarity">
    <text evidence="3 12">Belongs to the fungal cytochrome c oxidase subunit 7a family.</text>
</comment>
<comment type="function">
    <text evidence="12">Component of the cytochrome c oxidase, the last enzyme in the mitochondrial electron transport chain which drives oxidative phosphorylation.</text>
</comment>
<evidence type="ECO:0000256" key="10">
    <source>
        <dbReference type="ARBA" id="ARBA00023136"/>
    </source>
</evidence>
<dbReference type="AlphaFoldDB" id="A0A9P7VC11"/>
<dbReference type="CDD" id="cd22888">
    <property type="entry name" value="CcO_VIIa_fungal"/>
    <property type="match status" value="1"/>
</dbReference>
<dbReference type="GO" id="GO:0006123">
    <property type="term" value="P:mitochondrial electron transport, cytochrome c to oxygen"/>
    <property type="evidence" value="ECO:0007669"/>
    <property type="project" value="InterPro"/>
</dbReference>
<keyword evidence="10 12" id="KW-0472">Membrane</keyword>